<dbReference type="SUPFAM" id="SSF74653">
    <property type="entry name" value="TolA/TonB C-terminal domain"/>
    <property type="match status" value="1"/>
</dbReference>
<dbReference type="RefSeq" id="WP_271091742.1">
    <property type="nucleotide sequence ID" value="NZ_JAPJZH010000016.1"/>
</dbReference>
<evidence type="ECO:0000256" key="1">
    <source>
        <dbReference type="SAM" id="MobiDB-lite"/>
    </source>
</evidence>
<sequence>MKLGVLISAFAHAMLLGWGLFWLSAPDSHEAVEIEAVPVDIIPVSSITEIQEGDRSASAAERAAPRPTSRPKPVEDAVNVGDNTVDLKPTPAEQPSERVVEAAAEPQRADIAEPLPSTEPEAVPRPAEKPEPVAATEVAALPEPQREVAPDPVAEAISRAETAKPEFEPLPEKVPTPKLRPQPPKAQTAKTPERKINEDRQQTSKVASTRDSDFNADEIAALLNREDPAGGGARRSQQEAALGGQRTTSGLQLSQSEMDALRGQIQRCWTIRPGMADGDDIRVRVTMRLDRNGEIEGAPAVEASGGTANVRRVLSGDARRAVLRCAPYNLPTEKYETWADVVVNFDPSQLF</sequence>
<feature type="compositionally biased region" description="Basic and acidic residues" evidence="1">
    <location>
        <begin position="161"/>
        <end position="171"/>
    </location>
</feature>
<organism evidence="2 3">
    <name type="scientific">Hoeflea poritis</name>
    <dbReference type="NCBI Taxonomy" id="2993659"/>
    <lineage>
        <taxon>Bacteria</taxon>
        <taxon>Pseudomonadati</taxon>
        <taxon>Pseudomonadota</taxon>
        <taxon>Alphaproteobacteria</taxon>
        <taxon>Hyphomicrobiales</taxon>
        <taxon>Rhizobiaceae</taxon>
        <taxon>Hoeflea</taxon>
    </lineage>
</organism>
<feature type="compositionally biased region" description="Pro residues" evidence="1">
    <location>
        <begin position="172"/>
        <end position="184"/>
    </location>
</feature>
<evidence type="ECO:0000313" key="3">
    <source>
        <dbReference type="Proteomes" id="UP001148313"/>
    </source>
</evidence>
<feature type="compositionally biased region" description="Low complexity" evidence="1">
    <location>
        <begin position="56"/>
        <end position="67"/>
    </location>
</feature>
<accession>A0ABT4VT70</accession>
<evidence type="ECO:0000313" key="2">
    <source>
        <dbReference type="EMBL" id="MDA4847900.1"/>
    </source>
</evidence>
<dbReference type="Gene3D" id="3.30.1150.10">
    <property type="match status" value="1"/>
</dbReference>
<name>A0ABT4VT70_9HYPH</name>
<proteinExistence type="predicted"/>
<evidence type="ECO:0008006" key="4">
    <source>
        <dbReference type="Google" id="ProtNLM"/>
    </source>
</evidence>
<comment type="caution">
    <text evidence="2">The sequence shown here is derived from an EMBL/GenBank/DDBJ whole genome shotgun (WGS) entry which is preliminary data.</text>
</comment>
<keyword evidence="3" id="KW-1185">Reference proteome</keyword>
<reference evidence="2" key="1">
    <citation type="submission" date="2022-11" db="EMBL/GenBank/DDBJ databases">
        <title>Hoeflea poritis sp. nov., isolated from scleractinian coral Porites lutea.</title>
        <authorList>
            <person name="Zhang G."/>
            <person name="Wei Q."/>
            <person name="Cai L."/>
        </authorList>
    </citation>
    <scope>NUCLEOTIDE SEQUENCE</scope>
    <source>
        <strain evidence="2">E7-10</strain>
    </source>
</reference>
<gene>
    <name evidence="2" type="ORF">OOZ53_21260</name>
</gene>
<dbReference type="EMBL" id="JAPJZH010000016">
    <property type="protein sequence ID" value="MDA4847900.1"/>
    <property type="molecule type" value="Genomic_DNA"/>
</dbReference>
<dbReference type="Proteomes" id="UP001148313">
    <property type="component" value="Unassembled WGS sequence"/>
</dbReference>
<protein>
    <recommendedName>
        <fullName evidence="4">Protein TolA</fullName>
    </recommendedName>
</protein>
<feature type="region of interest" description="Disordered" evidence="1">
    <location>
        <begin position="50"/>
        <end position="250"/>
    </location>
</feature>
<feature type="compositionally biased region" description="Basic and acidic residues" evidence="1">
    <location>
        <begin position="191"/>
        <end position="213"/>
    </location>
</feature>